<dbReference type="Gene3D" id="3.40.109.10">
    <property type="entry name" value="NADH Oxidase"/>
    <property type="match status" value="1"/>
</dbReference>
<evidence type="ECO:0000313" key="12">
    <source>
        <dbReference type="Proteomes" id="UP000288178"/>
    </source>
</evidence>
<dbReference type="InterPro" id="IPR000415">
    <property type="entry name" value="Nitroreductase-like"/>
</dbReference>
<dbReference type="SUPFAM" id="SSF55469">
    <property type="entry name" value="FMN-dependent nitroreductase-like"/>
    <property type="match status" value="1"/>
</dbReference>
<feature type="region of interest" description="Disordered" evidence="9">
    <location>
        <begin position="1"/>
        <end position="26"/>
    </location>
</feature>
<evidence type="ECO:0000256" key="4">
    <source>
        <dbReference type="ARBA" id="ARBA00022857"/>
    </source>
</evidence>
<dbReference type="CDD" id="cd02135">
    <property type="entry name" value="YdjA-like"/>
    <property type="match status" value="1"/>
</dbReference>
<comment type="similarity">
    <text evidence="1 7">Belongs to the nitroreductase family.</text>
</comment>
<keyword evidence="12" id="KW-1185">Reference proteome</keyword>
<dbReference type="EMBL" id="SACT01000007">
    <property type="protein sequence ID" value="RVT49821.1"/>
    <property type="molecule type" value="Genomic_DNA"/>
</dbReference>
<proteinExistence type="inferred from homology"/>
<evidence type="ECO:0000256" key="7">
    <source>
        <dbReference type="PIRNR" id="PIRNR000232"/>
    </source>
</evidence>
<gene>
    <name evidence="11" type="ORF">ENE75_18120</name>
</gene>
<dbReference type="PANTHER" id="PTHR43821:SF1">
    <property type="entry name" value="NAD(P)H NITROREDUCTASE YDJA-RELATED"/>
    <property type="match status" value="1"/>
</dbReference>
<sequence length="228" mass="23942">MDHADPGEREGRGRSQHTSPPAIGHEGDAVGFAQALIGSRQNVSPKRLVEPGPTAEQLHELLSLAAAAPDHGLLTPWRFIIVPAGQRHRLAEVFALTLIDRDPSATLEQIESAREKAHRAPLLMVAIACLGPREPDTPALERMVSMGAAIQNLLLGAHAMGFGAGLTSGQAMASKRLSELCGLAADEVPVCCVNIGTVSKRKPGTRVRPLPSSFVSELGGGQAAGRVQ</sequence>
<dbReference type="GO" id="GO:0016491">
    <property type="term" value="F:oxidoreductase activity"/>
    <property type="evidence" value="ECO:0007669"/>
    <property type="project" value="UniProtKB-UniRule"/>
</dbReference>
<dbReference type="PIRSF" id="PIRSF000232">
    <property type="entry name" value="YdjA"/>
    <property type="match status" value="1"/>
</dbReference>
<feature type="binding site" evidence="8">
    <location>
        <position position="71"/>
    </location>
    <ligand>
        <name>FMN</name>
        <dbReference type="ChEBI" id="CHEBI:58210"/>
        <note>ligand shared between dimeric partners</note>
    </ligand>
</feature>
<evidence type="ECO:0000256" key="9">
    <source>
        <dbReference type="SAM" id="MobiDB-lite"/>
    </source>
</evidence>
<dbReference type="Proteomes" id="UP000288178">
    <property type="component" value="Unassembled WGS sequence"/>
</dbReference>
<evidence type="ECO:0000256" key="8">
    <source>
        <dbReference type="PIRSR" id="PIRSR000232-1"/>
    </source>
</evidence>
<keyword evidence="2 7" id="KW-0285">Flavoprotein</keyword>
<evidence type="ECO:0000256" key="6">
    <source>
        <dbReference type="ARBA" id="ARBA00023027"/>
    </source>
</evidence>
<dbReference type="OrthoDB" id="9804207at2"/>
<organism evidence="11 12">
    <name type="scientific">Rubrivivax albus</name>
    <dbReference type="NCBI Taxonomy" id="2499835"/>
    <lineage>
        <taxon>Bacteria</taxon>
        <taxon>Pseudomonadati</taxon>
        <taxon>Pseudomonadota</taxon>
        <taxon>Betaproteobacteria</taxon>
        <taxon>Burkholderiales</taxon>
        <taxon>Sphaerotilaceae</taxon>
        <taxon>Rubrivivax</taxon>
    </lineage>
</organism>
<dbReference type="Pfam" id="PF00881">
    <property type="entry name" value="Nitroreductase"/>
    <property type="match status" value="1"/>
</dbReference>
<dbReference type="InterPro" id="IPR026021">
    <property type="entry name" value="YdjA-like"/>
</dbReference>
<evidence type="ECO:0000259" key="10">
    <source>
        <dbReference type="Pfam" id="PF00881"/>
    </source>
</evidence>
<dbReference type="InterPro" id="IPR029479">
    <property type="entry name" value="Nitroreductase"/>
</dbReference>
<evidence type="ECO:0000256" key="3">
    <source>
        <dbReference type="ARBA" id="ARBA00022643"/>
    </source>
</evidence>
<feature type="domain" description="Nitroreductase" evidence="10">
    <location>
        <begin position="50"/>
        <end position="196"/>
    </location>
</feature>
<evidence type="ECO:0000313" key="11">
    <source>
        <dbReference type="EMBL" id="RVT49821.1"/>
    </source>
</evidence>
<comment type="cofactor">
    <cofactor evidence="8">
        <name>FMN</name>
        <dbReference type="ChEBI" id="CHEBI:58210"/>
    </cofactor>
    <text evidence="8">Binds 1 FMN per subunit.</text>
</comment>
<dbReference type="AlphaFoldDB" id="A0A3S2WSV2"/>
<dbReference type="InterPro" id="IPR052530">
    <property type="entry name" value="NAD(P)H_nitroreductase"/>
</dbReference>
<dbReference type="EC" id="1.-.-.-" evidence="7"/>
<keyword evidence="3 7" id="KW-0288">FMN</keyword>
<comment type="caution">
    <text evidence="11">The sequence shown here is derived from an EMBL/GenBank/DDBJ whole genome shotgun (WGS) entry which is preliminary data.</text>
</comment>
<feature type="compositionally biased region" description="Basic and acidic residues" evidence="9">
    <location>
        <begin position="1"/>
        <end position="13"/>
    </location>
</feature>
<dbReference type="PANTHER" id="PTHR43821">
    <property type="entry name" value="NAD(P)H NITROREDUCTASE YDJA-RELATED"/>
    <property type="match status" value="1"/>
</dbReference>
<evidence type="ECO:0000256" key="2">
    <source>
        <dbReference type="ARBA" id="ARBA00022630"/>
    </source>
</evidence>
<keyword evidence="5 7" id="KW-0560">Oxidoreductase</keyword>
<protein>
    <recommendedName>
        <fullName evidence="7">Putative NAD(P)H nitroreductase</fullName>
        <ecNumber evidence="7">1.-.-.-</ecNumber>
    </recommendedName>
</protein>
<evidence type="ECO:0000256" key="1">
    <source>
        <dbReference type="ARBA" id="ARBA00007118"/>
    </source>
</evidence>
<reference evidence="11 12" key="1">
    <citation type="submission" date="2019-01" db="EMBL/GenBank/DDBJ databases">
        <authorList>
            <person name="Chen W.-M."/>
        </authorList>
    </citation>
    <scope>NUCLEOTIDE SEQUENCE [LARGE SCALE GENOMIC DNA]</scope>
    <source>
        <strain evidence="11 12">ICH-3</strain>
    </source>
</reference>
<name>A0A3S2WSV2_9BURK</name>
<keyword evidence="4 7" id="KW-0521">NADP</keyword>
<accession>A0A3S2WSV2</accession>
<feature type="binding site" description="in other chain" evidence="8">
    <location>
        <begin position="166"/>
        <end position="168"/>
    </location>
    <ligand>
        <name>FMN</name>
        <dbReference type="ChEBI" id="CHEBI:58210"/>
        <note>ligand shared between dimeric partners</note>
    </ligand>
</feature>
<evidence type="ECO:0000256" key="5">
    <source>
        <dbReference type="ARBA" id="ARBA00023002"/>
    </source>
</evidence>
<keyword evidence="6 7" id="KW-0520">NAD</keyword>